<dbReference type="InterPro" id="IPR003646">
    <property type="entry name" value="SH3-like_bac-type"/>
</dbReference>
<dbReference type="GO" id="GO:0008234">
    <property type="term" value="F:cysteine-type peptidase activity"/>
    <property type="evidence" value="ECO:0007669"/>
    <property type="project" value="UniProtKB-KW"/>
</dbReference>
<reference evidence="6 7" key="1">
    <citation type="submission" date="2014-07" db="EMBL/GenBank/DDBJ databases">
        <authorList>
            <person name="McCorrison J."/>
            <person name="Sanka R."/>
            <person name="Torralba M."/>
            <person name="Gillis M."/>
            <person name="Haft D.H."/>
            <person name="Methe B."/>
            <person name="Sutton G."/>
            <person name="Nelson K.E."/>
        </authorList>
    </citation>
    <scope>NUCLEOTIDE SEQUENCE [LARGE SCALE GENOMIC DNA]</scope>
    <source>
        <strain evidence="6 7">S7-1-13</strain>
    </source>
</reference>
<dbReference type="Pfam" id="PF08460">
    <property type="entry name" value="SH3_5"/>
    <property type="match status" value="1"/>
</dbReference>
<accession>A0A095X2T3</accession>
<comment type="caution">
    <text evidence="6">The sequence shown here is derived from an EMBL/GenBank/DDBJ whole genome shotgun (WGS) entry which is preliminary data.</text>
</comment>
<dbReference type="Gene3D" id="3.90.1720.10">
    <property type="entry name" value="endopeptidase domain like (from Nostoc punctiforme)"/>
    <property type="match status" value="1"/>
</dbReference>
<dbReference type="AlphaFoldDB" id="A0A095X2T3"/>
<keyword evidence="2" id="KW-0645">Protease</keyword>
<dbReference type="RefSeq" id="WP_037327277.1">
    <property type="nucleotide sequence ID" value="NZ_JRMW01000031.1"/>
</dbReference>
<keyword evidence="3" id="KW-0378">Hydrolase</keyword>
<evidence type="ECO:0000256" key="4">
    <source>
        <dbReference type="ARBA" id="ARBA00022807"/>
    </source>
</evidence>
<dbReference type="SUPFAM" id="SSF54001">
    <property type="entry name" value="Cysteine proteinases"/>
    <property type="match status" value="1"/>
</dbReference>
<organism evidence="6 7">
    <name type="scientific">Anaerococcus lactolyticus S7-1-13</name>
    <dbReference type="NCBI Taxonomy" id="1284686"/>
    <lineage>
        <taxon>Bacteria</taxon>
        <taxon>Bacillati</taxon>
        <taxon>Bacillota</taxon>
        <taxon>Tissierellia</taxon>
        <taxon>Tissierellales</taxon>
        <taxon>Peptoniphilaceae</taxon>
        <taxon>Anaerococcus</taxon>
    </lineage>
</organism>
<evidence type="ECO:0000256" key="2">
    <source>
        <dbReference type="ARBA" id="ARBA00022670"/>
    </source>
</evidence>
<comment type="similarity">
    <text evidence="1">Belongs to the peptidase C40 family.</text>
</comment>
<evidence type="ECO:0000313" key="7">
    <source>
        <dbReference type="Proteomes" id="UP000029579"/>
    </source>
</evidence>
<dbReference type="Pfam" id="PF05382">
    <property type="entry name" value="Amidase_5"/>
    <property type="match status" value="1"/>
</dbReference>
<dbReference type="PROSITE" id="PS51935">
    <property type="entry name" value="NLPC_P60"/>
    <property type="match status" value="1"/>
</dbReference>
<proteinExistence type="inferred from homology"/>
<evidence type="ECO:0000313" key="6">
    <source>
        <dbReference type="EMBL" id="KGF04345.1"/>
    </source>
</evidence>
<name>A0A095X2T3_9FIRM</name>
<dbReference type="InterPro" id="IPR038765">
    <property type="entry name" value="Papain-like_cys_pep_sf"/>
</dbReference>
<dbReference type="OrthoDB" id="2156809at2"/>
<dbReference type="InterPro" id="IPR008044">
    <property type="entry name" value="Phage_lysin"/>
</dbReference>
<gene>
    <name evidence="6" type="ORF">HMPREF1630_03975</name>
</gene>
<dbReference type="GO" id="GO:0006508">
    <property type="term" value="P:proteolysis"/>
    <property type="evidence" value="ECO:0007669"/>
    <property type="project" value="UniProtKB-KW"/>
</dbReference>
<dbReference type="Proteomes" id="UP000029579">
    <property type="component" value="Unassembled WGS sequence"/>
</dbReference>
<sequence>MTQEKMIDFALSKVGRVAYSMAYPQRLGPAFYDCSSFVYYSLIAGAYLPKGTAIGNTESLYKLKGKALIEIYTYAEVRRGDIFIRGIQGKSQGAGGHTGIFLAKDRIIHCSYKANGVTITTMQNGLRSVLDLKRSPRERYFRPVTKPHQKAQQIIDSIGIAIIKVATNVRTAPTIQAPIVACYYPGERVYYDQLIENENYTWASYIGRASGERRYVAIAKGAN</sequence>
<dbReference type="Gene3D" id="2.30.30.40">
    <property type="entry name" value="SH3 Domains"/>
    <property type="match status" value="1"/>
</dbReference>
<evidence type="ECO:0000256" key="3">
    <source>
        <dbReference type="ARBA" id="ARBA00022801"/>
    </source>
</evidence>
<keyword evidence="4" id="KW-0788">Thiol protease</keyword>
<dbReference type="EMBL" id="JRMW01000031">
    <property type="protein sequence ID" value="KGF04345.1"/>
    <property type="molecule type" value="Genomic_DNA"/>
</dbReference>
<protein>
    <submittedName>
        <fullName evidence="6">Lysin</fullName>
    </submittedName>
</protein>
<feature type="domain" description="NlpC/P60" evidence="5">
    <location>
        <begin position="1"/>
        <end position="141"/>
    </location>
</feature>
<dbReference type="InterPro" id="IPR000064">
    <property type="entry name" value="NLP_P60_dom"/>
</dbReference>
<evidence type="ECO:0000259" key="5">
    <source>
        <dbReference type="PROSITE" id="PS51935"/>
    </source>
</evidence>
<evidence type="ECO:0000256" key="1">
    <source>
        <dbReference type="ARBA" id="ARBA00007074"/>
    </source>
</evidence>
<dbReference type="eggNOG" id="COG0791">
    <property type="taxonomic scope" value="Bacteria"/>
</dbReference>